<protein>
    <submittedName>
        <fullName evidence="1">Uncharacterized protein</fullName>
    </submittedName>
</protein>
<evidence type="ECO:0000313" key="1">
    <source>
        <dbReference type="EMBL" id="KRY90593.1"/>
    </source>
</evidence>
<gene>
    <name evidence="1" type="ORF">T4D_5475</name>
</gene>
<name>A0A0V1FXK6_TRIPS</name>
<keyword evidence="2" id="KW-1185">Reference proteome</keyword>
<accession>A0A0V1FXK6</accession>
<dbReference type="EMBL" id="JYDT01000020">
    <property type="protein sequence ID" value="KRY90593.1"/>
    <property type="molecule type" value="Genomic_DNA"/>
</dbReference>
<dbReference type="Proteomes" id="UP000054995">
    <property type="component" value="Unassembled WGS sequence"/>
</dbReference>
<comment type="caution">
    <text evidence="1">The sequence shown here is derived from an EMBL/GenBank/DDBJ whole genome shotgun (WGS) entry which is preliminary data.</text>
</comment>
<sequence length="65" mass="7657">MLKIRDLEALLNFKIKRLLYELATLKKGYFLHIKNELYFNVNNDAGMQNCLKNNMVKAAYLDDDC</sequence>
<proteinExistence type="predicted"/>
<evidence type="ECO:0000313" key="2">
    <source>
        <dbReference type="Proteomes" id="UP000054995"/>
    </source>
</evidence>
<dbReference type="AlphaFoldDB" id="A0A0V1FXK6"/>
<reference evidence="1 2" key="1">
    <citation type="submission" date="2015-01" db="EMBL/GenBank/DDBJ databases">
        <title>Evolution of Trichinella species and genotypes.</title>
        <authorList>
            <person name="Korhonen P.K."/>
            <person name="Edoardo P."/>
            <person name="Giuseppe L.R."/>
            <person name="Gasser R.B."/>
        </authorList>
    </citation>
    <scope>NUCLEOTIDE SEQUENCE [LARGE SCALE GENOMIC DNA]</scope>
    <source>
        <strain evidence="1">ISS470</strain>
    </source>
</reference>
<organism evidence="1 2">
    <name type="scientific">Trichinella pseudospiralis</name>
    <name type="common">Parasitic roundworm</name>
    <dbReference type="NCBI Taxonomy" id="6337"/>
    <lineage>
        <taxon>Eukaryota</taxon>
        <taxon>Metazoa</taxon>
        <taxon>Ecdysozoa</taxon>
        <taxon>Nematoda</taxon>
        <taxon>Enoplea</taxon>
        <taxon>Dorylaimia</taxon>
        <taxon>Trichinellida</taxon>
        <taxon>Trichinellidae</taxon>
        <taxon>Trichinella</taxon>
    </lineage>
</organism>